<comment type="caution">
    <text evidence="1">The sequence shown here is derived from an EMBL/GenBank/DDBJ whole genome shotgun (WGS) entry which is preliminary data.</text>
</comment>
<proteinExistence type="predicted"/>
<keyword evidence="2" id="KW-1185">Reference proteome</keyword>
<dbReference type="EMBL" id="BRXS01000002">
    <property type="protein sequence ID" value="GLC25008.1"/>
    <property type="molecule type" value="Genomic_DNA"/>
</dbReference>
<gene>
    <name evidence="1" type="ORF">rosag_15210</name>
</gene>
<name>A0AA37QE14_9BACT</name>
<sequence>MILAARALRRIGHSTRSAPRAAAHGPELALYCRGRRPPPMMLTRLAATPPLRADAPPAGIARALADLVDAPHRALAHAAGPWLAPPLSPRLVTPPALLALVRALSGRMIVTNPTAVVRLPLAVGLLARAALQRALAPSVAPPAESPSTESVEDARDVRVRAARRRVAALEARLPAATAALAPGARWATVILYEPTTLTVHLAREGVARREPEPLQAHAVLRYRLALVVGRADALPTDALPTDALPTDALPTDALPTDALPTDALPTDALPTDAAIDAAAAAAPATAWPPGRGGDTPWFLRRLLIPDAQAAAHMDDGTLARWGTVTGRGMPRHDSYWFSESWERFREPGRHVGYVAPDYVARARRLPSAGGPSTSLVAPALDATVERGVCVPPGYCLVDCVGTLEVAVVAC</sequence>
<dbReference type="AlphaFoldDB" id="A0AA37QE14"/>
<evidence type="ECO:0000313" key="2">
    <source>
        <dbReference type="Proteomes" id="UP001161325"/>
    </source>
</evidence>
<accession>A0AA37QE14</accession>
<protein>
    <submittedName>
        <fullName evidence="1">Uncharacterized protein</fullName>
    </submittedName>
</protein>
<reference evidence="1" key="1">
    <citation type="submission" date="2022-08" db="EMBL/GenBank/DDBJ databases">
        <title>Draft genome sequencing of Roseisolibacter agri AW1220.</title>
        <authorList>
            <person name="Tobiishi Y."/>
            <person name="Tonouchi A."/>
        </authorList>
    </citation>
    <scope>NUCLEOTIDE SEQUENCE</scope>
    <source>
        <strain evidence="1">AW1220</strain>
    </source>
</reference>
<dbReference type="Proteomes" id="UP001161325">
    <property type="component" value="Unassembled WGS sequence"/>
</dbReference>
<evidence type="ECO:0000313" key="1">
    <source>
        <dbReference type="EMBL" id="GLC25008.1"/>
    </source>
</evidence>
<organism evidence="1 2">
    <name type="scientific">Roseisolibacter agri</name>
    <dbReference type="NCBI Taxonomy" id="2014610"/>
    <lineage>
        <taxon>Bacteria</taxon>
        <taxon>Pseudomonadati</taxon>
        <taxon>Gemmatimonadota</taxon>
        <taxon>Gemmatimonadia</taxon>
        <taxon>Gemmatimonadales</taxon>
        <taxon>Gemmatimonadaceae</taxon>
        <taxon>Roseisolibacter</taxon>
    </lineage>
</organism>